<dbReference type="Proteomes" id="UP001465755">
    <property type="component" value="Unassembled WGS sequence"/>
</dbReference>
<dbReference type="PANTHER" id="PTHR46018:SF2">
    <property type="entry name" value="ZINC PHOSPHODIESTERASE ELAC PROTEIN 1"/>
    <property type="match status" value="1"/>
</dbReference>
<reference evidence="4 5" key="1">
    <citation type="journal article" date="2024" name="Nat. Commun.">
        <title>Phylogenomics reveals the evolutionary origins of lichenization in chlorophyte algae.</title>
        <authorList>
            <person name="Puginier C."/>
            <person name="Libourel C."/>
            <person name="Otte J."/>
            <person name="Skaloud P."/>
            <person name="Haon M."/>
            <person name="Grisel S."/>
            <person name="Petersen M."/>
            <person name="Berrin J.G."/>
            <person name="Delaux P.M."/>
            <person name="Dal Grande F."/>
            <person name="Keller J."/>
        </authorList>
    </citation>
    <scope>NUCLEOTIDE SEQUENCE [LARGE SCALE GENOMIC DNA]</scope>
    <source>
        <strain evidence="4 5">SAG 2036</strain>
    </source>
</reference>
<feature type="signal peptide" evidence="2">
    <location>
        <begin position="1"/>
        <end position="17"/>
    </location>
</feature>
<dbReference type="EMBL" id="JALJOQ010000004">
    <property type="protein sequence ID" value="KAK9813508.1"/>
    <property type="molecule type" value="Genomic_DNA"/>
</dbReference>
<dbReference type="PANTHER" id="PTHR46018">
    <property type="entry name" value="ZINC PHOSPHODIESTERASE ELAC PROTEIN 1"/>
    <property type="match status" value="1"/>
</dbReference>
<proteinExistence type="predicted"/>
<name>A0AAW1PY19_9CHLO</name>
<dbReference type="SUPFAM" id="SSF56281">
    <property type="entry name" value="Metallo-hydrolase/oxidoreductase"/>
    <property type="match status" value="1"/>
</dbReference>
<keyword evidence="2" id="KW-0732">Signal</keyword>
<evidence type="ECO:0000313" key="4">
    <source>
        <dbReference type="EMBL" id="KAK9813508.1"/>
    </source>
</evidence>
<dbReference type="SMART" id="SM00849">
    <property type="entry name" value="Lactamase_B"/>
    <property type="match status" value="1"/>
</dbReference>
<dbReference type="GO" id="GO:0042781">
    <property type="term" value="F:3'-tRNA processing endoribonuclease activity"/>
    <property type="evidence" value="ECO:0007669"/>
    <property type="project" value="TreeGrafter"/>
</dbReference>
<dbReference type="InterPro" id="IPR044094">
    <property type="entry name" value="AtsA-like_MBL-fold"/>
</dbReference>
<feature type="domain" description="Metallo-beta-lactamase" evidence="3">
    <location>
        <begin position="53"/>
        <end position="265"/>
    </location>
</feature>
<keyword evidence="1" id="KW-0378">Hydrolase</keyword>
<comment type="caution">
    <text evidence="4">The sequence shown here is derived from an EMBL/GenBank/DDBJ whole genome shotgun (WGS) entry which is preliminary data.</text>
</comment>
<dbReference type="CDD" id="cd07719">
    <property type="entry name" value="arylsulfatase_AtsA-like_MBL-fold"/>
    <property type="match status" value="1"/>
</dbReference>
<evidence type="ECO:0000256" key="1">
    <source>
        <dbReference type="ARBA" id="ARBA00022801"/>
    </source>
</evidence>
<evidence type="ECO:0000313" key="5">
    <source>
        <dbReference type="Proteomes" id="UP001465755"/>
    </source>
</evidence>
<evidence type="ECO:0000256" key="2">
    <source>
        <dbReference type="SAM" id="SignalP"/>
    </source>
</evidence>
<protein>
    <recommendedName>
        <fullName evidence="3">Metallo-beta-lactamase domain-containing protein</fullName>
    </recommendedName>
</protein>
<dbReference type="AlphaFoldDB" id="A0AAW1PY19"/>
<dbReference type="Gene3D" id="3.60.15.10">
    <property type="entry name" value="Ribonuclease Z/Hydroxyacylglutathione hydrolase-like"/>
    <property type="match status" value="1"/>
</dbReference>
<dbReference type="Pfam" id="PF12706">
    <property type="entry name" value="Lactamase_B_2"/>
    <property type="match status" value="1"/>
</dbReference>
<accession>A0AAW1PY19</accession>
<dbReference type="InterPro" id="IPR001279">
    <property type="entry name" value="Metallo-B-lactamas"/>
</dbReference>
<feature type="chain" id="PRO_5043811002" description="Metallo-beta-lactamase domain-containing protein" evidence="2">
    <location>
        <begin position="18"/>
        <end position="374"/>
    </location>
</feature>
<dbReference type="InterPro" id="IPR036866">
    <property type="entry name" value="RibonucZ/Hydroxyglut_hydro"/>
</dbReference>
<keyword evidence="5" id="KW-1185">Reference proteome</keyword>
<evidence type="ECO:0000259" key="3">
    <source>
        <dbReference type="SMART" id="SM00849"/>
    </source>
</evidence>
<organism evidence="4 5">
    <name type="scientific">Symbiochloris irregularis</name>
    <dbReference type="NCBI Taxonomy" id="706552"/>
    <lineage>
        <taxon>Eukaryota</taxon>
        <taxon>Viridiplantae</taxon>
        <taxon>Chlorophyta</taxon>
        <taxon>core chlorophytes</taxon>
        <taxon>Trebouxiophyceae</taxon>
        <taxon>Trebouxiales</taxon>
        <taxon>Trebouxiaceae</taxon>
        <taxon>Symbiochloris</taxon>
    </lineage>
</organism>
<gene>
    <name evidence="4" type="ORF">WJX73_003209</name>
</gene>
<sequence>MLLFVLVLLVACQAASHDVIPKGPVTQLEPVPKDSIRIVALGTGTPDVRKAAVATSYLIQLGNGENFLFDLGTGSYINLVATGVPQDSLTKVFLSHLHSDHIADLASLYIGAMFGRTHAWEVWGPSGERPEFGTGAVIKGLSQFLAWDTHSRRKIDLIGRSDDGDKVIAHEFDYAAKNQVIYSRNGVTVTSTPVDHYATAGPVALRLDWNGLSITYSGDTKPTQTLVDLATRDKGTDVLLLQSMGPILDFAALPHNSQYLLNTSHITPTQAGAVLQDISPRLAAVHHLTVNDASRVAIVSDIRTGYPASALHIAEDLDVFEVSKDQIAIRKRLVPSTSWGYWHSDGEGVHAASGSGAAAMPFTRHSILAGLGLS</sequence>